<dbReference type="Gene3D" id="2.60.40.790">
    <property type="match status" value="1"/>
</dbReference>
<feature type="region of interest" description="Disordered" evidence="1">
    <location>
        <begin position="691"/>
        <end position="716"/>
    </location>
</feature>
<dbReference type="InterPro" id="IPR007052">
    <property type="entry name" value="CS_dom"/>
</dbReference>
<dbReference type="AlphaFoldDB" id="A0A7J6NW67"/>
<dbReference type="SUPFAM" id="SSF49764">
    <property type="entry name" value="HSP20-like chaperones"/>
    <property type="match status" value="1"/>
</dbReference>
<proteinExistence type="predicted"/>
<feature type="transmembrane region" description="Helical" evidence="2">
    <location>
        <begin position="42"/>
        <end position="65"/>
    </location>
</feature>
<evidence type="ECO:0000256" key="2">
    <source>
        <dbReference type="SAM" id="Phobius"/>
    </source>
</evidence>
<evidence type="ECO:0000256" key="1">
    <source>
        <dbReference type="SAM" id="MobiDB-lite"/>
    </source>
</evidence>
<reference evidence="4 5" key="1">
    <citation type="submission" date="2020-04" db="EMBL/GenBank/DDBJ databases">
        <title>Perkinsus olseni comparative genomics.</title>
        <authorList>
            <person name="Bogema D.R."/>
        </authorList>
    </citation>
    <scope>NUCLEOTIDE SEQUENCE [LARGE SCALE GENOMIC DNA]</scope>
    <source>
        <strain evidence="4">00978-12</strain>
    </source>
</reference>
<dbReference type="Proteomes" id="UP000541610">
    <property type="component" value="Unassembled WGS sequence"/>
</dbReference>
<dbReference type="CDD" id="cd06467">
    <property type="entry name" value="p23_NUDC_like"/>
    <property type="match status" value="1"/>
</dbReference>
<gene>
    <name evidence="4" type="ORF">FOZ60_003476</name>
</gene>
<organism evidence="4 5">
    <name type="scientific">Perkinsus olseni</name>
    <name type="common">Perkinsus atlanticus</name>
    <dbReference type="NCBI Taxonomy" id="32597"/>
    <lineage>
        <taxon>Eukaryota</taxon>
        <taxon>Sar</taxon>
        <taxon>Alveolata</taxon>
        <taxon>Perkinsozoa</taxon>
        <taxon>Perkinsea</taxon>
        <taxon>Perkinsida</taxon>
        <taxon>Perkinsidae</taxon>
        <taxon>Perkinsus</taxon>
    </lineage>
</organism>
<feature type="transmembrane region" description="Helical" evidence="2">
    <location>
        <begin position="12"/>
        <end position="30"/>
    </location>
</feature>
<feature type="domain" description="CS" evidence="3">
    <location>
        <begin position="502"/>
        <end position="604"/>
    </location>
</feature>
<keyword evidence="2" id="KW-1133">Transmembrane helix</keyword>
<dbReference type="EMBL" id="JABANP010000172">
    <property type="protein sequence ID" value="KAF4687807.1"/>
    <property type="molecule type" value="Genomic_DNA"/>
</dbReference>
<dbReference type="InterPro" id="IPR008978">
    <property type="entry name" value="HSP20-like_chaperone"/>
</dbReference>
<feature type="region of interest" description="Disordered" evidence="1">
    <location>
        <begin position="186"/>
        <end position="276"/>
    </location>
</feature>
<evidence type="ECO:0000259" key="3">
    <source>
        <dbReference type="PROSITE" id="PS51203"/>
    </source>
</evidence>
<dbReference type="PROSITE" id="PS51257">
    <property type="entry name" value="PROKAR_LIPOPROTEIN"/>
    <property type="match status" value="1"/>
</dbReference>
<feature type="compositionally biased region" description="Low complexity" evidence="1">
    <location>
        <begin position="239"/>
        <end position="250"/>
    </location>
</feature>
<dbReference type="Gene3D" id="3.30.160.20">
    <property type="match status" value="1"/>
</dbReference>
<keyword evidence="2" id="KW-0812">Transmembrane</keyword>
<comment type="caution">
    <text evidence="4">The sequence shown here is derived from an EMBL/GenBank/DDBJ whole genome shotgun (WGS) entry which is preliminary data.</text>
</comment>
<feature type="compositionally biased region" description="Acidic residues" evidence="1">
    <location>
        <begin position="228"/>
        <end position="238"/>
    </location>
</feature>
<sequence>MKCRRGWSAVHIFLNIIPVVMGCIIIANSVQQLSYSIHMTPIWASVVLLVSGILLIVLGIFGYCIQRRGFNPWMVSSFLLLFLVLIALFSISAGTYTYWYTIYAGLQKELLSNDGIPLASRGLYYSIWAGYVGLWYQGGCSGAMLCDDPTAEGCEELLGGSSMGRRRQLLAASDAFRVEGWPQSIRRRTSIEQSMDSMDPPGGSGMDDDNMGPTTGVDGMDRTIAPGGDDDGDGEQGMDDSGSGSGPSEGEMGDGEMDDGTEEEMAEDVSSRPKLGQIYCDDESIEEKMQMWAAEDRKVMFMSFDDCIEYAEHISEGEPVPEGANNGWCLSRCEVVEWLVSWSMWTMISRWTVTSVLIVGLVGEMREFGMDGSSDAYNGVGEISPTVTLTTCDFSPSGHRCAIGFTYMVLDYSKWDNLDLSSSSSSEREDDDDDMYIEGEPPVSTTTGPGGLQVRSYDKPVSVTLGQGKKSTESSSQSSKPRGAAQDHSGDYANGVYIRNGSKCDKYYWSQTKDSVTISVIVPVDTKGKDINAITVERDNELRVGLAGDDSYFSGQLEFPVKMDDPEDDISWEMKDVQEAWSEALEAFKEKRKQPQEKFYPFVNIARRLQSIEIRVYPRPEAFVSIGFEGSLEEERWQITKDGARIIKRITDSSPFSEFNPEPSSADVKEVLELVIGLERQLVELMQRQRLARKSDEKQQNRYGSLTRRSGTNSAESRLYIGKQSAPSVASTKPSTFGSIAAEPYPEGGGSTGLESSSDGLWNFRGRLGEKLQQALGRNPDASELSFSYDALDGGAGFMCTVSVFGIDFRSDPCSKKKQADQDACRSALESWDTLIEDTLALRVAAGQQAGPEASVCRMDAKSRLNHALQRKLGRPVTRVDVTYHTEQMKDKENLFKSILRLGCMPGDRTFDGIGALSKGSAEQDAAARALEWLNSLPVTGPS</sequence>
<evidence type="ECO:0000313" key="5">
    <source>
        <dbReference type="Proteomes" id="UP000541610"/>
    </source>
</evidence>
<keyword evidence="2" id="KW-0472">Membrane</keyword>
<accession>A0A7J6NW67</accession>
<dbReference type="PROSITE" id="PS51203">
    <property type="entry name" value="CS"/>
    <property type="match status" value="1"/>
</dbReference>
<feature type="compositionally biased region" description="Acidic residues" evidence="1">
    <location>
        <begin position="428"/>
        <end position="437"/>
    </location>
</feature>
<feature type="compositionally biased region" description="Polar residues" evidence="1">
    <location>
        <begin position="701"/>
        <end position="716"/>
    </location>
</feature>
<protein>
    <recommendedName>
        <fullName evidence="3">CS domain-containing protein</fullName>
    </recommendedName>
</protein>
<dbReference type="Pfam" id="PF04969">
    <property type="entry name" value="CS"/>
    <property type="match status" value="1"/>
</dbReference>
<feature type="region of interest" description="Disordered" evidence="1">
    <location>
        <begin position="421"/>
        <end position="492"/>
    </location>
</feature>
<name>A0A7J6NW67_PEROL</name>
<evidence type="ECO:0000313" key="4">
    <source>
        <dbReference type="EMBL" id="KAF4687807.1"/>
    </source>
</evidence>
<feature type="compositionally biased region" description="Acidic residues" evidence="1">
    <location>
        <begin position="251"/>
        <end position="267"/>
    </location>
</feature>
<dbReference type="OrthoDB" id="416217at2759"/>
<feature type="transmembrane region" description="Helical" evidence="2">
    <location>
        <begin position="77"/>
        <end position="99"/>
    </location>
</feature>